<protein>
    <submittedName>
        <fullName evidence="2">Ets2 repressor factor like 3</fullName>
    </submittedName>
</protein>
<proteinExistence type="predicted"/>
<reference evidence="2" key="2">
    <citation type="submission" date="2016-06" db="EMBL/GenBank/DDBJ databases">
        <title>The genome of a short-lived fish provides insights into sex chromosome evolution and the genetic control of aging.</title>
        <authorList>
            <person name="Reichwald K."/>
            <person name="Felder M."/>
            <person name="Petzold A."/>
            <person name="Koch P."/>
            <person name="Groth M."/>
            <person name="Platzer M."/>
        </authorList>
    </citation>
    <scope>NUCLEOTIDE SEQUENCE</scope>
    <source>
        <tissue evidence="2">Brain</tissue>
    </source>
</reference>
<accession>A0A1A8J891</accession>
<reference evidence="2" key="1">
    <citation type="submission" date="2016-05" db="EMBL/GenBank/DDBJ databases">
        <authorList>
            <person name="Lavstsen T."/>
            <person name="Jespersen J.S."/>
        </authorList>
    </citation>
    <scope>NUCLEOTIDE SEQUENCE</scope>
    <source>
        <tissue evidence="2">Brain</tissue>
    </source>
</reference>
<evidence type="ECO:0000313" key="2">
    <source>
        <dbReference type="EMBL" id="SBR05868.1"/>
    </source>
</evidence>
<evidence type="ECO:0000256" key="1">
    <source>
        <dbReference type="SAM" id="MobiDB-lite"/>
    </source>
</evidence>
<organism evidence="2">
    <name type="scientific">Nothobranchius kuhntae</name>
    <name type="common">Beira killifish</name>
    <dbReference type="NCBI Taxonomy" id="321403"/>
    <lineage>
        <taxon>Eukaryota</taxon>
        <taxon>Metazoa</taxon>
        <taxon>Chordata</taxon>
        <taxon>Craniata</taxon>
        <taxon>Vertebrata</taxon>
        <taxon>Euteleostomi</taxon>
        <taxon>Actinopterygii</taxon>
        <taxon>Neopterygii</taxon>
        <taxon>Teleostei</taxon>
        <taxon>Neoteleostei</taxon>
        <taxon>Acanthomorphata</taxon>
        <taxon>Ovalentaria</taxon>
        <taxon>Atherinomorphae</taxon>
        <taxon>Cyprinodontiformes</taxon>
        <taxon>Nothobranchiidae</taxon>
        <taxon>Nothobranchius</taxon>
    </lineage>
</organism>
<dbReference type="AlphaFoldDB" id="A0A1A8J891"/>
<name>A0A1A8J891_NOTKU</name>
<sequence>MPEEGKSKCAAVKAQGHDGKSAVWLHLRTRGCRKQNRDRLANVAAHKLVSFKHEENICLSFAALRLLLSLSPRHARPRHTRPPQIWSLHKDDVDKKG</sequence>
<feature type="compositionally biased region" description="Basic and acidic residues" evidence="1">
    <location>
        <begin position="88"/>
        <end position="97"/>
    </location>
</feature>
<feature type="region of interest" description="Disordered" evidence="1">
    <location>
        <begin position="73"/>
        <end position="97"/>
    </location>
</feature>
<gene>
    <name evidence="2" type="primary">ERFL3</name>
</gene>
<feature type="non-terminal residue" evidence="2">
    <location>
        <position position="97"/>
    </location>
</feature>
<dbReference type="EMBL" id="HAED01019407">
    <property type="protein sequence ID" value="SBR05868.1"/>
    <property type="molecule type" value="Transcribed_RNA"/>
</dbReference>